<dbReference type="AlphaFoldDB" id="A0A140E4V9"/>
<evidence type="ECO:0000313" key="2">
    <source>
        <dbReference type="Proteomes" id="UP000030512"/>
    </source>
</evidence>
<dbReference type="OrthoDB" id="7064583at2"/>
<dbReference type="EMBL" id="CP014476">
    <property type="protein sequence ID" value="AMK75433.1"/>
    <property type="molecule type" value="Genomic_DNA"/>
</dbReference>
<dbReference type="KEGG" id="mdn:JT25_002830"/>
<gene>
    <name evidence="1" type="ORF">JT25_002830</name>
</gene>
<name>A0A140E4V9_9GAMM</name>
<sequence length="87" mass="10277">MAIYRKDHVDPYLKELESYYWNVRRAVEGDTPNPNLAHQYHASPDEFAKHYCDIDMDRVERELGRFKATVDGLKQLKKKASKSTHRP</sequence>
<evidence type="ECO:0000313" key="1">
    <source>
        <dbReference type="EMBL" id="AMK75433.1"/>
    </source>
</evidence>
<proteinExistence type="predicted"/>
<reference evidence="1 2" key="1">
    <citation type="journal article" date="2015" name="Environ. Microbiol.">
        <title>Methane oxidation coupled to nitrate reduction under hypoxia by the Gammaproteobacterium Methylomonas denitrificans, sp. nov. type strain FJG1.</title>
        <authorList>
            <person name="Kits K.D."/>
            <person name="Klotz M.G."/>
            <person name="Stein L.Y."/>
        </authorList>
    </citation>
    <scope>NUCLEOTIDE SEQUENCE [LARGE SCALE GENOMIC DNA]</scope>
    <source>
        <strain evidence="1 2">FJG1</strain>
    </source>
</reference>
<protein>
    <submittedName>
        <fullName evidence="1">Uncharacterized protein</fullName>
    </submittedName>
</protein>
<organism evidence="1 2">
    <name type="scientific">Methylomonas denitrificans</name>
    <dbReference type="NCBI Taxonomy" id="1538553"/>
    <lineage>
        <taxon>Bacteria</taxon>
        <taxon>Pseudomonadati</taxon>
        <taxon>Pseudomonadota</taxon>
        <taxon>Gammaproteobacteria</taxon>
        <taxon>Methylococcales</taxon>
        <taxon>Methylococcaceae</taxon>
        <taxon>Methylomonas</taxon>
    </lineage>
</organism>
<keyword evidence="2" id="KW-1185">Reference proteome</keyword>
<dbReference type="RefSeq" id="WP_062327518.1">
    <property type="nucleotide sequence ID" value="NZ_CP014476.1"/>
</dbReference>
<accession>A0A140E4V9</accession>
<dbReference type="Proteomes" id="UP000030512">
    <property type="component" value="Chromosome"/>
</dbReference>